<dbReference type="SUPFAM" id="SSF103473">
    <property type="entry name" value="MFS general substrate transporter"/>
    <property type="match status" value="1"/>
</dbReference>
<evidence type="ECO:0000256" key="1">
    <source>
        <dbReference type="ARBA" id="ARBA00004141"/>
    </source>
</evidence>
<protein>
    <recommendedName>
        <fullName evidence="6">Major facilitator superfamily (MFS) profile domain-containing protein</fullName>
    </recommendedName>
</protein>
<keyword evidence="3 5" id="KW-1133">Transmembrane helix</keyword>
<name>A0A381XY54_9ZZZZ</name>
<evidence type="ECO:0000256" key="5">
    <source>
        <dbReference type="SAM" id="Phobius"/>
    </source>
</evidence>
<dbReference type="AlphaFoldDB" id="A0A381XY54"/>
<comment type="subcellular location">
    <subcellularLocation>
        <location evidence="1">Membrane</location>
        <topology evidence="1">Multi-pass membrane protein</topology>
    </subcellularLocation>
</comment>
<reference evidence="7" key="1">
    <citation type="submission" date="2018-05" db="EMBL/GenBank/DDBJ databases">
        <authorList>
            <person name="Lanie J.A."/>
            <person name="Ng W.-L."/>
            <person name="Kazmierczak K.M."/>
            <person name="Andrzejewski T.M."/>
            <person name="Davidsen T.M."/>
            <person name="Wayne K.J."/>
            <person name="Tettelin H."/>
            <person name="Glass J.I."/>
            <person name="Rusch D."/>
            <person name="Podicherti R."/>
            <person name="Tsui H.-C.T."/>
            <person name="Winkler M.E."/>
        </authorList>
    </citation>
    <scope>NUCLEOTIDE SEQUENCE</scope>
</reference>
<feature type="transmembrane region" description="Helical" evidence="5">
    <location>
        <begin position="285"/>
        <end position="306"/>
    </location>
</feature>
<feature type="transmembrane region" description="Helical" evidence="5">
    <location>
        <begin position="338"/>
        <end position="360"/>
    </location>
</feature>
<feature type="transmembrane region" description="Helical" evidence="5">
    <location>
        <begin position="249"/>
        <end position="273"/>
    </location>
</feature>
<evidence type="ECO:0000256" key="4">
    <source>
        <dbReference type="ARBA" id="ARBA00023136"/>
    </source>
</evidence>
<evidence type="ECO:0000313" key="7">
    <source>
        <dbReference type="EMBL" id="SVA69645.1"/>
    </source>
</evidence>
<feature type="non-terminal residue" evidence="7">
    <location>
        <position position="1"/>
    </location>
</feature>
<keyword evidence="4 5" id="KW-0472">Membrane</keyword>
<dbReference type="GO" id="GO:0005886">
    <property type="term" value="C:plasma membrane"/>
    <property type="evidence" value="ECO:0007669"/>
    <property type="project" value="TreeGrafter"/>
</dbReference>
<dbReference type="PROSITE" id="PS00216">
    <property type="entry name" value="SUGAR_TRANSPORT_1"/>
    <property type="match status" value="1"/>
</dbReference>
<evidence type="ECO:0000256" key="3">
    <source>
        <dbReference type="ARBA" id="ARBA00022989"/>
    </source>
</evidence>
<dbReference type="InterPro" id="IPR011701">
    <property type="entry name" value="MFS"/>
</dbReference>
<gene>
    <name evidence="7" type="ORF">METZ01_LOCUS122499</name>
</gene>
<feature type="transmembrane region" description="Helical" evidence="5">
    <location>
        <begin position="313"/>
        <end position="332"/>
    </location>
</feature>
<dbReference type="Gene3D" id="1.20.1250.20">
    <property type="entry name" value="MFS general substrate transporter like domains"/>
    <property type="match status" value="2"/>
</dbReference>
<dbReference type="PANTHER" id="PTHR43129:SF1">
    <property type="entry name" value="FOSMIDOMYCIN RESISTANCE PROTEIN"/>
    <property type="match status" value="1"/>
</dbReference>
<organism evidence="7">
    <name type="scientific">marine metagenome</name>
    <dbReference type="NCBI Taxonomy" id="408172"/>
    <lineage>
        <taxon>unclassified sequences</taxon>
        <taxon>metagenomes</taxon>
        <taxon>ecological metagenomes</taxon>
    </lineage>
</organism>
<dbReference type="EMBL" id="UINC01016790">
    <property type="protein sequence ID" value="SVA69645.1"/>
    <property type="molecule type" value="Genomic_DNA"/>
</dbReference>
<feature type="transmembrane region" description="Helical" evidence="5">
    <location>
        <begin position="372"/>
        <end position="391"/>
    </location>
</feature>
<dbReference type="Pfam" id="PF07690">
    <property type="entry name" value="MFS_1"/>
    <property type="match status" value="1"/>
</dbReference>
<feature type="domain" description="Major facilitator superfamily (MFS) profile" evidence="6">
    <location>
        <begin position="43"/>
        <end position="426"/>
    </location>
</feature>
<evidence type="ECO:0000259" key="6">
    <source>
        <dbReference type="PROSITE" id="PS50850"/>
    </source>
</evidence>
<dbReference type="InterPro" id="IPR005829">
    <property type="entry name" value="Sugar_transporter_CS"/>
</dbReference>
<keyword evidence="2 5" id="KW-0812">Transmembrane</keyword>
<dbReference type="PANTHER" id="PTHR43129">
    <property type="entry name" value="FOSMIDOMYCIN RESISTANCE PROTEIN"/>
    <property type="match status" value="1"/>
</dbReference>
<sequence>VAIIVAKLSQQAAPSFDHRQWRSGKMAETLDTASSQKTNGAALLVALSSGHVAVHWYQQIWPLIIPSIKASLGLTDMQLGALASVKQFTTGPLMLPSGMLADFFRNRTAVILAAAFVFFGVSHFLVALSPTFMWIIPGVALLGVGTALWHPAAIGSLSLRFPERRGSALAAHGVGASVGDTIAPIAIGFLLLTMTWQRFLELQMIPAILIALLLWKGLGPMYRNQEASRPSLGEFWGDAISLLKNRVTLAIIGVTVLTAMGRLSVMTFLPIYIQDDLAYSTLGLGFYWGLLHVMGAVSQPAMGYLSDRFGRKAVLLPSLLVFGLLYLVLAVAAPGVQLFLVIGALGLFFYALATVTQATVMDVASSKVQSSTMGIVGIFSQFLTLPSPLIAGFLVTKYGTPSAFIYAGALTLAAALLLAVVPIPRSLGLAPKVLG</sequence>
<feature type="transmembrane region" description="Helical" evidence="5">
    <location>
        <begin position="134"/>
        <end position="157"/>
    </location>
</feature>
<feature type="transmembrane region" description="Helical" evidence="5">
    <location>
        <begin position="169"/>
        <end position="192"/>
    </location>
</feature>
<feature type="transmembrane region" description="Helical" evidence="5">
    <location>
        <begin position="204"/>
        <end position="222"/>
    </location>
</feature>
<dbReference type="GO" id="GO:0022857">
    <property type="term" value="F:transmembrane transporter activity"/>
    <property type="evidence" value="ECO:0007669"/>
    <property type="project" value="InterPro"/>
</dbReference>
<dbReference type="InterPro" id="IPR020846">
    <property type="entry name" value="MFS_dom"/>
</dbReference>
<accession>A0A381XY54</accession>
<dbReference type="InterPro" id="IPR036259">
    <property type="entry name" value="MFS_trans_sf"/>
</dbReference>
<evidence type="ECO:0000256" key="2">
    <source>
        <dbReference type="ARBA" id="ARBA00022692"/>
    </source>
</evidence>
<dbReference type="CDD" id="cd17325">
    <property type="entry name" value="MFS_MdtG_SLC18_like"/>
    <property type="match status" value="1"/>
</dbReference>
<dbReference type="PROSITE" id="PS50850">
    <property type="entry name" value="MFS"/>
    <property type="match status" value="1"/>
</dbReference>
<feature type="transmembrane region" description="Helical" evidence="5">
    <location>
        <begin position="109"/>
        <end position="128"/>
    </location>
</feature>
<proteinExistence type="predicted"/>
<feature type="transmembrane region" description="Helical" evidence="5">
    <location>
        <begin position="403"/>
        <end position="423"/>
    </location>
</feature>